<dbReference type="GeneID" id="110747463"/>
<dbReference type="PANTHER" id="PTHR11439:SF511">
    <property type="match status" value="1"/>
</dbReference>
<organism evidence="2 3">
    <name type="scientific">Prunus avium</name>
    <name type="common">Cherry</name>
    <name type="synonym">Cerasus avium</name>
    <dbReference type="NCBI Taxonomy" id="42229"/>
    <lineage>
        <taxon>Eukaryota</taxon>
        <taxon>Viridiplantae</taxon>
        <taxon>Streptophyta</taxon>
        <taxon>Embryophyta</taxon>
        <taxon>Tracheophyta</taxon>
        <taxon>Spermatophyta</taxon>
        <taxon>Magnoliopsida</taxon>
        <taxon>eudicotyledons</taxon>
        <taxon>Gunneridae</taxon>
        <taxon>Pentapetalae</taxon>
        <taxon>rosids</taxon>
        <taxon>fabids</taxon>
        <taxon>Rosales</taxon>
        <taxon>Rosaceae</taxon>
        <taxon>Amygdaloideae</taxon>
        <taxon>Amygdaleae</taxon>
        <taxon>Prunus</taxon>
    </lineage>
</organism>
<dbReference type="AlphaFoldDB" id="A0A6P5RQH8"/>
<dbReference type="SUPFAM" id="SSF56672">
    <property type="entry name" value="DNA/RNA polymerases"/>
    <property type="match status" value="1"/>
</dbReference>
<proteinExistence type="predicted"/>
<dbReference type="CDD" id="cd09272">
    <property type="entry name" value="RNase_HI_RT_Ty1"/>
    <property type="match status" value="1"/>
</dbReference>
<evidence type="ECO:0000313" key="3">
    <source>
        <dbReference type="RefSeq" id="XP_021803326.1"/>
    </source>
</evidence>
<feature type="non-terminal residue" evidence="3">
    <location>
        <position position="1"/>
    </location>
</feature>
<dbReference type="InterPro" id="IPR043502">
    <property type="entry name" value="DNA/RNA_pol_sf"/>
</dbReference>
<name>A0A6P5RQH8_PRUAV</name>
<dbReference type="Pfam" id="PF07727">
    <property type="entry name" value="RVT_2"/>
    <property type="match status" value="1"/>
</dbReference>
<dbReference type="PANTHER" id="PTHR11439">
    <property type="entry name" value="GAG-POL-RELATED RETROTRANSPOSON"/>
    <property type="match status" value="1"/>
</dbReference>
<accession>A0A6P5RQH8</accession>
<sequence>ADGTVERYKARLVAKGYSQVEGVDYRETFAPVAKLVTVRILLSVASLRGWHLHQLDVNNAFLNGDLDEEVFMSLPPGFGRKGENRVCQLHKSLYGLKQASRQWFIKLSTALKAAGFRQSRSDYSLFVRSRQGNFLVLLVYVDDVILAGNNLEDIENTKLFLANQFKLKDLGQLKYFLGIEVARSRHGISLSQRKYALEILDDAGFLGVKPSRFPVEQNLSLTQFDGKLLDDASAYRRMVGRLIYLTITRPDLTYAVHVLSQFMDKPRQPHLEAAHKVLKYIKRTPGQGILLPSTGSLQLRAFCDADWARCKDTRRSITGYCILLGQAPVSWRTKKQTTVSRSSAEAEYRSMATTCCEVT</sequence>
<gene>
    <name evidence="3" type="primary">LOC110747463</name>
</gene>
<evidence type="ECO:0000259" key="1">
    <source>
        <dbReference type="Pfam" id="PF07727"/>
    </source>
</evidence>
<dbReference type="InterPro" id="IPR013103">
    <property type="entry name" value="RVT_2"/>
</dbReference>
<feature type="domain" description="Reverse transcriptase Ty1/copia-type" evidence="1">
    <location>
        <begin position="5"/>
        <end position="216"/>
    </location>
</feature>
<dbReference type="KEGG" id="pavi:110747463"/>
<keyword evidence="2" id="KW-1185">Reference proteome</keyword>
<dbReference type="RefSeq" id="XP_021803326.1">
    <property type="nucleotide sequence ID" value="XM_021947634.1"/>
</dbReference>
<protein>
    <submittedName>
        <fullName evidence="3">Uncharacterized protein LOC110747463</fullName>
    </submittedName>
</protein>
<evidence type="ECO:0000313" key="2">
    <source>
        <dbReference type="Proteomes" id="UP000515124"/>
    </source>
</evidence>
<dbReference type="Proteomes" id="UP000515124">
    <property type="component" value="Unplaced"/>
</dbReference>
<reference evidence="3" key="1">
    <citation type="submission" date="2025-08" db="UniProtKB">
        <authorList>
            <consortium name="RefSeq"/>
        </authorList>
    </citation>
    <scope>IDENTIFICATION</scope>
</reference>
<feature type="non-terminal residue" evidence="3">
    <location>
        <position position="359"/>
    </location>
</feature>